<dbReference type="EMBL" id="CP100390">
    <property type="protein sequence ID" value="UZE94874.1"/>
    <property type="molecule type" value="Genomic_DNA"/>
</dbReference>
<dbReference type="Proteomes" id="UP001163739">
    <property type="component" value="Chromosome"/>
</dbReference>
<evidence type="ECO:0000313" key="7">
    <source>
        <dbReference type="EMBL" id="UZE94874.1"/>
    </source>
</evidence>
<evidence type="ECO:0000256" key="1">
    <source>
        <dbReference type="ARBA" id="ARBA00022475"/>
    </source>
</evidence>
<gene>
    <name evidence="7" type="ORF">NKI27_12390</name>
</gene>
<feature type="transmembrane region" description="Helical" evidence="5">
    <location>
        <begin position="45"/>
        <end position="71"/>
    </location>
</feature>
<evidence type="ECO:0000313" key="8">
    <source>
        <dbReference type="Proteomes" id="UP001163739"/>
    </source>
</evidence>
<dbReference type="Pfam" id="PF06305">
    <property type="entry name" value="LapA_dom"/>
    <property type="match status" value="1"/>
</dbReference>
<dbReference type="RefSeq" id="WP_265046366.1">
    <property type="nucleotide sequence ID" value="NZ_CP100390.1"/>
</dbReference>
<evidence type="ECO:0000256" key="5">
    <source>
        <dbReference type="SAM" id="Phobius"/>
    </source>
</evidence>
<evidence type="ECO:0000256" key="2">
    <source>
        <dbReference type="ARBA" id="ARBA00022692"/>
    </source>
</evidence>
<keyword evidence="2 5" id="KW-0812">Transmembrane</keyword>
<evidence type="ECO:0000256" key="3">
    <source>
        <dbReference type="ARBA" id="ARBA00022989"/>
    </source>
</evidence>
<proteinExistence type="predicted"/>
<evidence type="ECO:0000259" key="6">
    <source>
        <dbReference type="Pfam" id="PF06305"/>
    </source>
</evidence>
<keyword evidence="4 5" id="KW-0472">Membrane</keyword>
<organism evidence="7 8">
    <name type="scientific">Alkalimarinus alittae</name>
    <dbReference type="NCBI Taxonomy" id="2961619"/>
    <lineage>
        <taxon>Bacteria</taxon>
        <taxon>Pseudomonadati</taxon>
        <taxon>Pseudomonadota</taxon>
        <taxon>Gammaproteobacteria</taxon>
        <taxon>Alteromonadales</taxon>
        <taxon>Alteromonadaceae</taxon>
        <taxon>Alkalimarinus</taxon>
    </lineage>
</organism>
<name>A0ABY6MYG7_9ALTE</name>
<accession>A0ABY6MYG7</accession>
<keyword evidence="3 5" id="KW-1133">Transmembrane helix</keyword>
<keyword evidence="8" id="KW-1185">Reference proteome</keyword>
<evidence type="ECO:0000256" key="4">
    <source>
        <dbReference type="ARBA" id="ARBA00023136"/>
    </source>
</evidence>
<protein>
    <submittedName>
        <fullName evidence="7">LapA family protein</fullName>
    </submittedName>
</protein>
<keyword evidence="1" id="KW-1003">Cell membrane</keyword>
<reference evidence="7" key="1">
    <citation type="submission" date="2022-06" db="EMBL/GenBank/DDBJ databases">
        <title>Alkalimarinus sp. nov., isolated from gut of a Alitta virens.</title>
        <authorList>
            <person name="Yang A.I."/>
            <person name="Shin N.-R."/>
        </authorList>
    </citation>
    <scope>NUCLEOTIDE SEQUENCE</scope>
    <source>
        <strain evidence="7">A2M4</strain>
    </source>
</reference>
<dbReference type="InterPro" id="IPR010445">
    <property type="entry name" value="LapA_dom"/>
</dbReference>
<feature type="domain" description="Lipopolysaccharide assembly protein A" evidence="6">
    <location>
        <begin position="27"/>
        <end position="89"/>
    </location>
</feature>
<feature type="transmembrane region" description="Helical" evidence="5">
    <location>
        <begin position="7"/>
        <end position="25"/>
    </location>
</feature>
<sequence length="97" mass="10745">MSLIRRVIYIIVALAILLVGILFSSHNSQLVSVDYLLGKTDAYYLSFWLISSFVLGGLLGVFASSSTILRLKTQNKRTEKKVKHTEVELSRLKGGSA</sequence>